<dbReference type="Proteomes" id="UP001161276">
    <property type="component" value="Unassembled WGS sequence"/>
</dbReference>
<dbReference type="EMBL" id="JAOCKG010000004">
    <property type="protein sequence ID" value="MDH2051285.1"/>
    <property type="molecule type" value="Genomic_DNA"/>
</dbReference>
<sequence>MKIRHVAALLILGATTTFVQAAPWHIENTEIGYVTHTGESAPGKSADEVHQELLAAKSDKREWYFKNLNIAKPAWTQKSTKTRAQVIQEMEDMSPEEKAWLKEVYTPGS</sequence>
<evidence type="ECO:0000313" key="2">
    <source>
        <dbReference type="EMBL" id="MDH2051285.1"/>
    </source>
</evidence>
<gene>
    <name evidence="2" type="ORF">N5K24_12815</name>
</gene>
<reference evidence="2" key="1">
    <citation type="submission" date="2022-09" db="EMBL/GenBank/DDBJ databases">
        <title>Intensive care unit water sources are persistently colonized with multi-drug resistant bacteria and are the site of extensive horizontal gene transfer of antibiotic resistance genes.</title>
        <authorList>
            <person name="Diorio-Toth L."/>
        </authorList>
    </citation>
    <scope>NUCLEOTIDE SEQUENCE</scope>
    <source>
        <strain evidence="2">GD03676</strain>
    </source>
</reference>
<evidence type="ECO:0000313" key="3">
    <source>
        <dbReference type="Proteomes" id="UP001161276"/>
    </source>
</evidence>
<keyword evidence="1" id="KW-0732">Signal</keyword>
<protein>
    <submittedName>
        <fullName evidence="2">DUF4148 domain-containing protein</fullName>
    </submittedName>
</protein>
<organism evidence="2 3">
    <name type="scientific">Achromobacter marplatensis</name>
    <dbReference type="NCBI Taxonomy" id="470868"/>
    <lineage>
        <taxon>Bacteria</taxon>
        <taxon>Pseudomonadati</taxon>
        <taxon>Pseudomonadota</taxon>
        <taxon>Betaproteobacteria</taxon>
        <taxon>Burkholderiales</taxon>
        <taxon>Alcaligenaceae</taxon>
        <taxon>Achromobacter</taxon>
    </lineage>
</organism>
<accession>A0AA42W9Y1</accession>
<proteinExistence type="predicted"/>
<name>A0AA42W9Y1_9BURK</name>
<dbReference type="RefSeq" id="WP_076469031.1">
    <property type="nucleotide sequence ID" value="NZ_JAOCKG010000004.1"/>
</dbReference>
<feature type="chain" id="PRO_5041443162" evidence="1">
    <location>
        <begin position="22"/>
        <end position="109"/>
    </location>
</feature>
<dbReference type="AlphaFoldDB" id="A0AA42W9Y1"/>
<comment type="caution">
    <text evidence="2">The sequence shown here is derived from an EMBL/GenBank/DDBJ whole genome shotgun (WGS) entry which is preliminary data.</text>
</comment>
<evidence type="ECO:0000256" key="1">
    <source>
        <dbReference type="SAM" id="SignalP"/>
    </source>
</evidence>
<feature type="signal peptide" evidence="1">
    <location>
        <begin position="1"/>
        <end position="21"/>
    </location>
</feature>